<evidence type="ECO:0000313" key="5">
    <source>
        <dbReference type="Proteomes" id="UP000054937"/>
    </source>
</evidence>
<accession>A0A0V0QGF9</accession>
<keyword evidence="3" id="KW-0472">Membrane</keyword>
<evidence type="ECO:0000256" key="3">
    <source>
        <dbReference type="SAM" id="Phobius"/>
    </source>
</evidence>
<dbReference type="AlphaFoldDB" id="A0A0V0QGF9"/>
<name>A0A0V0QGF9_PSEPJ</name>
<comment type="caution">
    <text evidence="4">The sequence shown here is derived from an EMBL/GenBank/DDBJ whole genome shotgun (WGS) entry which is preliminary data.</text>
</comment>
<evidence type="ECO:0000313" key="4">
    <source>
        <dbReference type="EMBL" id="KRX01293.1"/>
    </source>
</evidence>
<keyword evidence="3" id="KW-1133">Transmembrane helix</keyword>
<evidence type="ECO:0000256" key="2">
    <source>
        <dbReference type="SAM" id="MobiDB-lite"/>
    </source>
</evidence>
<keyword evidence="1" id="KW-0175">Coiled coil</keyword>
<keyword evidence="5" id="KW-1185">Reference proteome</keyword>
<feature type="compositionally biased region" description="Low complexity" evidence="2">
    <location>
        <begin position="187"/>
        <end position="209"/>
    </location>
</feature>
<dbReference type="EMBL" id="LDAU01000171">
    <property type="protein sequence ID" value="KRX01293.1"/>
    <property type="molecule type" value="Genomic_DNA"/>
</dbReference>
<sequence>MQQKDYQQLDDEIDQAKINAQDVTNHLNDAKDIANKAAQYAPQLAQKGQEYAKKGQEALNVAAGYANEAWHSGGIYYEQGENYIRDHSRTIRVVVAVLTFPIWLPFYQFLHTTLRSWEILINVIRQIKTTSKKILVFESECTVSQKAQKTLLVIFADYDIMQSPRADDEEMQSNPSNDQELQKKYSQDQQSNQFDNNFQNNMTNNNTQK</sequence>
<feature type="coiled-coil region" evidence="1">
    <location>
        <begin position="6"/>
        <end position="33"/>
    </location>
</feature>
<organism evidence="4 5">
    <name type="scientific">Pseudocohnilembus persalinus</name>
    <name type="common">Ciliate</name>
    <dbReference type="NCBI Taxonomy" id="266149"/>
    <lineage>
        <taxon>Eukaryota</taxon>
        <taxon>Sar</taxon>
        <taxon>Alveolata</taxon>
        <taxon>Ciliophora</taxon>
        <taxon>Intramacronucleata</taxon>
        <taxon>Oligohymenophorea</taxon>
        <taxon>Scuticociliatia</taxon>
        <taxon>Philasterida</taxon>
        <taxon>Pseudocohnilembidae</taxon>
        <taxon>Pseudocohnilembus</taxon>
    </lineage>
</organism>
<evidence type="ECO:0000256" key="1">
    <source>
        <dbReference type="SAM" id="Coils"/>
    </source>
</evidence>
<reference evidence="4 5" key="1">
    <citation type="journal article" date="2015" name="Sci. Rep.">
        <title>Genome of the facultative scuticociliatosis pathogen Pseudocohnilembus persalinus provides insight into its virulence through horizontal gene transfer.</title>
        <authorList>
            <person name="Xiong J."/>
            <person name="Wang G."/>
            <person name="Cheng J."/>
            <person name="Tian M."/>
            <person name="Pan X."/>
            <person name="Warren A."/>
            <person name="Jiang C."/>
            <person name="Yuan D."/>
            <person name="Miao W."/>
        </authorList>
    </citation>
    <scope>NUCLEOTIDE SEQUENCE [LARGE SCALE GENOMIC DNA]</scope>
    <source>
        <strain evidence="4">36N120E</strain>
    </source>
</reference>
<feature type="transmembrane region" description="Helical" evidence="3">
    <location>
        <begin position="91"/>
        <end position="110"/>
    </location>
</feature>
<dbReference type="Proteomes" id="UP000054937">
    <property type="component" value="Unassembled WGS sequence"/>
</dbReference>
<gene>
    <name evidence="4" type="ORF">PPERSA_11740</name>
</gene>
<protein>
    <submittedName>
        <fullName evidence="4">Uncharacterized protein</fullName>
    </submittedName>
</protein>
<proteinExistence type="predicted"/>
<dbReference type="InParanoid" id="A0A0V0QGF9"/>
<keyword evidence="3" id="KW-0812">Transmembrane</keyword>
<feature type="region of interest" description="Disordered" evidence="2">
    <location>
        <begin position="165"/>
        <end position="209"/>
    </location>
</feature>